<dbReference type="OrthoDB" id="8536404at2"/>
<accession>A0A1I7J4G9</accession>
<dbReference type="Pfam" id="PF12276">
    <property type="entry name" value="DUF3617"/>
    <property type="match status" value="1"/>
</dbReference>
<dbReference type="AlphaFoldDB" id="A0A1I7J4G9"/>
<evidence type="ECO:0000256" key="1">
    <source>
        <dbReference type="SAM" id="SignalP"/>
    </source>
</evidence>
<evidence type="ECO:0000313" key="3">
    <source>
        <dbReference type="Proteomes" id="UP000199391"/>
    </source>
</evidence>
<name>A0A1I7J4G9_9BURK</name>
<proteinExistence type="predicted"/>
<keyword evidence="3" id="KW-1185">Reference proteome</keyword>
<feature type="signal peptide" evidence="1">
    <location>
        <begin position="1"/>
        <end position="22"/>
    </location>
</feature>
<dbReference type="EMBL" id="FPBO01000010">
    <property type="protein sequence ID" value="SFU80099.1"/>
    <property type="molecule type" value="Genomic_DNA"/>
</dbReference>
<evidence type="ECO:0008006" key="4">
    <source>
        <dbReference type="Google" id="ProtNLM"/>
    </source>
</evidence>
<dbReference type="InterPro" id="IPR022061">
    <property type="entry name" value="DUF3617"/>
</dbReference>
<organism evidence="2 3">
    <name type="scientific">Pseudoduganella namucuonensis</name>
    <dbReference type="NCBI Taxonomy" id="1035707"/>
    <lineage>
        <taxon>Bacteria</taxon>
        <taxon>Pseudomonadati</taxon>
        <taxon>Pseudomonadota</taxon>
        <taxon>Betaproteobacteria</taxon>
        <taxon>Burkholderiales</taxon>
        <taxon>Oxalobacteraceae</taxon>
        <taxon>Telluria group</taxon>
        <taxon>Pseudoduganella</taxon>
    </lineage>
</organism>
<dbReference type="Proteomes" id="UP000199391">
    <property type="component" value="Unassembled WGS sequence"/>
</dbReference>
<protein>
    <recommendedName>
        <fullName evidence="4">DUF3617 family protein</fullName>
    </recommendedName>
</protein>
<reference evidence="3" key="1">
    <citation type="submission" date="2016-10" db="EMBL/GenBank/DDBJ databases">
        <authorList>
            <person name="Varghese N."/>
            <person name="Submissions S."/>
        </authorList>
    </citation>
    <scope>NUCLEOTIDE SEQUENCE [LARGE SCALE GENOMIC DNA]</scope>
    <source>
        <strain evidence="3">CGMCC 1.11014</strain>
    </source>
</reference>
<feature type="chain" id="PRO_5011613677" description="DUF3617 family protein" evidence="1">
    <location>
        <begin position="23"/>
        <end position="183"/>
    </location>
</feature>
<gene>
    <name evidence="2" type="ORF">SAMN05216552_101050</name>
</gene>
<evidence type="ECO:0000313" key="2">
    <source>
        <dbReference type="EMBL" id="SFU80099.1"/>
    </source>
</evidence>
<dbReference type="STRING" id="1035707.SAMN05216552_101050"/>
<dbReference type="RefSeq" id="WP_093555897.1">
    <property type="nucleotide sequence ID" value="NZ_FPBO01000010.1"/>
</dbReference>
<sequence>MKHKRQLVLAAALAASAAFCSAATTSMRPGLWEMNSKVKSGDSQATAAMAEAQKQLANLPPEQRKMIEDMMAKQGVGMTMGSDGGVRITYCMTREMAERKELPTGQGEQCTSTSTPVAGGMNVSFQCAKPPSSGTGQVRLQGETGYTMNMNVTSSARGKPETMAVESTGRWLGADCGGKAPAK</sequence>
<keyword evidence="1" id="KW-0732">Signal</keyword>